<dbReference type="EnsemblMetazoa" id="Aqu2.1.42242_001">
    <property type="protein sequence ID" value="Aqu2.1.42242_001"/>
    <property type="gene ID" value="Aqu2.1.42242"/>
</dbReference>
<protein>
    <recommendedName>
        <fullName evidence="1">PH domain-containing protein</fullName>
    </recommendedName>
</protein>
<dbReference type="Gene3D" id="2.30.29.30">
    <property type="entry name" value="Pleckstrin-homology domain (PH domain)/Phosphotyrosine-binding domain (PTB)"/>
    <property type="match status" value="1"/>
</dbReference>
<dbReference type="AlphaFoldDB" id="A0A1X7VQ88"/>
<dbReference type="InterPro" id="IPR001849">
    <property type="entry name" value="PH_domain"/>
</dbReference>
<dbReference type="InterPro" id="IPR011993">
    <property type="entry name" value="PH-like_dom_sf"/>
</dbReference>
<dbReference type="InParanoid" id="A0A1X7VQ88"/>
<sequence length="524" mass="57458">MATQSVGNHQQVLENLQKSGTLNRKTVISISQSQSTGETSKIVRSCSDSSQSKPGLPHKLEDRRIVLIDGTQIIIESANEFVLVGPKGAKIIISCLPLFSLPDTAEGMKMAATNSPCTLRRQQIDKSLSLKTGKAGFEASQTGWVQFSQSVDLEVNGKHDGSMESDILEPLPRLDDVFDSSPGNDVFNYLDPFSGNNGTGTSPAFEESTRDRAFDEVFAKATAPTASHREQGEAERQKAIDKRIETGSCSGDLSDSDDNFFSDESPFSVEYVDKLPKNRAASISFIKQSEVINSTSSGSSGKPNLITVLPPPPFVSVIPRYETKGGWLIKLSHRKGVFGDKWQKRYFILNGPILNYFKKYGDSRPRGAIKLLPGSWCSEIRQGSPRMNDAVAKSDKAGIISVNRCLAVHRPNNFAGTISALLASEGAVDAFSSLNLAFSNPEDASRTFYMIAPSEQERHLWVEAISHNIIEYSRSREALDVACDELQGMLKSVGCDIDKETMPSVLLGLYQKKDELEKRQMDVL</sequence>
<dbReference type="Proteomes" id="UP000007879">
    <property type="component" value="Unassembled WGS sequence"/>
</dbReference>
<name>A0A1X7VQ88_AMPQE</name>
<evidence type="ECO:0000313" key="3">
    <source>
        <dbReference type="Proteomes" id="UP000007879"/>
    </source>
</evidence>
<dbReference type="PANTHER" id="PTHR14336:SF8">
    <property type="entry name" value="PROTEIN OPY1"/>
    <property type="match status" value="1"/>
</dbReference>
<dbReference type="SMART" id="SM00233">
    <property type="entry name" value="PH"/>
    <property type="match status" value="1"/>
</dbReference>
<dbReference type="SUPFAM" id="SSF50729">
    <property type="entry name" value="PH domain-like"/>
    <property type="match status" value="1"/>
</dbReference>
<dbReference type="OrthoDB" id="360585at2759"/>
<dbReference type="PANTHER" id="PTHR14336">
    <property type="entry name" value="TANDEM PH DOMAIN CONTAINING PROTEIN"/>
    <property type="match status" value="1"/>
</dbReference>
<proteinExistence type="predicted"/>
<dbReference type="EnsemblMetazoa" id="XM_003383196.2">
    <property type="protein sequence ID" value="XP_003383244.1"/>
    <property type="gene ID" value="LOC100634423"/>
</dbReference>
<keyword evidence="3" id="KW-1185">Reference proteome</keyword>
<dbReference type="InterPro" id="IPR051707">
    <property type="entry name" value="PI-Interact_SigTrans_Reg"/>
</dbReference>
<organism evidence="2">
    <name type="scientific">Amphimedon queenslandica</name>
    <name type="common">Sponge</name>
    <dbReference type="NCBI Taxonomy" id="400682"/>
    <lineage>
        <taxon>Eukaryota</taxon>
        <taxon>Metazoa</taxon>
        <taxon>Porifera</taxon>
        <taxon>Demospongiae</taxon>
        <taxon>Heteroscleromorpha</taxon>
        <taxon>Haplosclerida</taxon>
        <taxon>Niphatidae</taxon>
        <taxon>Amphimedon</taxon>
    </lineage>
</organism>
<reference evidence="3" key="1">
    <citation type="journal article" date="2010" name="Nature">
        <title>The Amphimedon queenslandica genome and the evolution of animal complexity.</title>
        <authorList>
            <person name="Srivastava M."/>
            <person name="Simakov O."/>
            <person name="Chapman J."/>
            <person name="Fahey B."/>
            <person name="Gauthier M.E."/>
            <person name="Mitros T."/>
            <person name="Richards G.S."/>
            <person name="Conaco C."/>
            <person name="Dacre M."/>
            <person name="Hellsten U."/>
            <person name="Larroux C."/>
            <person name="Putnam N.H."/>
            <person name="Stanke M."/>
            <person name="Adamska M."/>
            <person name="Darling A."/>
            <person name="Degnan S.M."/>
            <person name="Oakley T.H."/>
            <person name="Plachetzki D.C."/>
            <person name="Zhai Y."/>
            <person name="Adamski M."/>
            <person name="Calcino A."/>
            <person name="Cummins S.F."/>
            <person name="Goodstein D.M."/>
            <person name="Harris C."/>
            <person name="Jackson D.J."/>
            <person name="Leys S.P."/>
            <person name="Shu S."/>
            <person name="Woodcroft B.J."/>
            <person name="Vervoort M."/>
            <person name="Kosik K.S."/>
            <person name="Manning G."/>
            <person name="Degnan B.M."/>
            <person name="Rokhsar D.S."/>
        </authorList>
    </citation>
    <scope>NUCLEOTIDE SEQUENCE [LARGE SCALE GENOMIC DNA]</scope>
</reference>
<dbReference type="KEGG" id="aqu:100634423"/>
<evidence type="ECO:0000259" key="1">
    <source>
        <dbReference type="PROSITE" id="PS50003"/>
    </source>
</evidence>
<reference evidence="2" key="2">
    <citation type="submission" date="2017-05" db="UniProtKB">
        <authorList>
            <consortium name="EnsemblMetazoa"/>
        </authorList>
    </citation>
    <scope>IDENTIFICATION</scope>
</reference>
<dbReference type="PROSITE" id="PS50003">
    <property type="entry name" value="PH_DOMAIN"/>
    <property type="match status" value="1"/>
</dbReference>
<feature type="domain" description="PH" evidence="1">
    <location>
        <begin position="321"/>
        <end position="470"/>
    </location>
</feature>
<gene>
    <name evidence="2" type="primary">100634423</name>
</gene>
<evidence type="ECO:0000313" key="2">
    <source>
        <dbReference type="EnsemblMetazoa" id="Aqu2.1.42242_001"/>
    </source>
</evidence>
<accession>A0A1X7VQ88</accession>
<dbReference type="Pfam" id="PF00169">
    <property type="entry name" value="PH"/>
    <property type="match status" value="1"/>
</dbReference>